<dbReference type="VEuPathDB" id="GiardiaDB:SS50377_28131"/>
<accession>V6LE85</accession>
<dbReference type="EMBL" id="AUWU02000008">
    <property type="protein sequence ID" value="KAH0570156.1"/>
    <property type="molecule type" value="Genomic_DNA"/>
</dbReference>
<evidence type="ECO:0000313" key="4">
    <source>
        <dbReference type="Proteomes" id="UP000018208"/>
    </source>
</evidence>
<dbReference type="GO" id="GO:0044458">
    <property type="term" value="P:motile cilium assembly"/>
    <property type="evidence" value="ECO:0007669"/>
    <property type="project" value="TreeGrafter"/>
</dbReference>
<reference evidence="2 3" key="1">
    <citation type="journal article" date="2014" name="PLoS Genet.">
        <title>The Genome of Spironucleus salmonicida Highlights a Fish Pathogen Adapted to Fluctuating Environments.</title>
        <authorList>
            <person name="Xu F."/>
            <person name="Jerlstrom-Hultqvist J."/>
            <person name="Einarsson E."/>
            <person name="Astvaldsson A."/>
            <person name="Svard S.G."/>
            <person name="Andersson J.O."/>
        </authorList>
    </citation>
    <scope>NUCLEOTIDE SEQUENCE</scope>
    <source>
        <strain evidence="3">ATCC 50377</strain>
    </source>
</reference>
<dbReference type="AlphaFoldDB" id="V6LE85"/>
<organism evidence="2">
    <name type="scientific">Spironucleus salmonicida</name>
    <dbReference type="NCBI Taxonomy" id="348837"/>
    <lineage>
        <taxon>Eukaryota</taxon>
        <taxon>Metamonada</taxon>
        <taxon>Diplomonadida</taxon>
        <taxon>Hexamitidae</taxon>
        <taxon>Hexamitinae</taxon>
        <taxon>Spironucleus</taxon>
    </lineage>
</organism>
<dbReference type="Proteomes" id="UP000018208">
    <property type="component" value="Unassembled WGS sequence"/>
</dbReference>
<dbReference type="InterPro" id="IPR028235">
    <property type="entry name" value="DNAAF3_C"/>
</dbReference>
<name>V6LE85_9EUKA</name>
<feature type="domain" description="Dynein assembly factor 3 C-terminal" evidence="1">
    <location>
        <begin position="134"/>
        <end position="215"/>
    </location>
</feature>
<dbReference type="OrthoDB" id="538817at2759"/>
<keyword evidence="4" id="KW-1185">Reference proteome</keyword>
<gene>
    <name evidence="2" type="ORF">SS50377_17584</name>
    <name evidence="3" type="ORF">SS50377_28131</name>
</gene>
<evidence type="ECO:0000259" key="1">
    <source>
        <dbReference type="Pfam" id="PF14740"/>
    </source>
</evidence>
<dbReference type="PANTHER" id="PTHR22118">
    <property type="entry name" value="DYNEIN ASSEMBLY FACTOR 3, AXONEMAL"/>
    <property type="match status" value="1"/>
</dbReference>
<dbReference type="PANTHER" id="PTHR22118:SF14">
    <property type="entry name" value="DYNEIN AXONEMAL ASSEMBLY FACTOR 3"/>
    <property type="match status" value="1"/>
</dbReference>
<dbReference type="EMBL" id="KI546154">
    <property type="protein sequence ID" value="EST42815.1"/>
    <property type="molecule type" value="Genomic_DNA"/>
</dbReference>
<reference evidence="3" key="2">
    <citation type="submission" date="2020-12" db="EMBL/GenBank/DDBJ databases">
        <title>New Spironucleus salmonicida genome in near-complete chromosomes.</title>
        <authorList>
            <person name="Xu F."/>
            <person name="Kurt Z."/>
            <person name="Jimenez-Gonzalez A."/>
            <person name="Astvaldsson A."/>
            <person name="Andersson J.O."/>
            <person name="Svard S.G."/>
        </authorList>
    </citation>
    <scope>NUCLEOTIDE SEQUENCE</scope>
    <source>
        <strain evidence="3">ATCC 50377</strain>
    </source>
</reference>
<protein>
    <recommendedName>
        <fullName evidence="1">Dynein assembly factor 3 C-terminal domain-containing protein</fullName>
    </recommendedName>
</protein>
<dbReference type="Pfam" id="PF14740">
    <property type="entry name" value="DUF4471"/>
    <property type="match status" value="1"/>
</dbReference>
<proteinExistence type="predicted"/>
<dbReference type="InterPro" id="IPR039304">
    <property type="entry name" value="DNAAF3"/>
</dbReference>
<sequence length="431" mass="50123">MQPMQFGSLQHWGLAPPITLPESTNTEYILFAEHGDLRYLFKNINSLNNVVFYERSPRLLAKIIVKLALIQRIYAAETINEKIELAHYYQEINCNIRISEGAQVLLFDIIPDCLASMVTSKKQSVTSEFLQQKIDFSFLKSTQKDDIYKEIQLFSKKHLNCEVEKSFDMRLRDSLQDRYDSRYRVCLWGYHFDLHCRIPFTHEIFYKSFKTEGIGHIRAYFRLPESLGAKEKPGAVGRRAASSEESKMYCGIDNPFFGLKYDADQELGPWMELCYDVYNEENRKEFESSFSPQGSESFETTYTSVELSVVNLIYLSNKIVHNDYHIMLLQNNFLEKAKFENYFSGVVLSIESLRFAQQDDFKKILTRNAFVVGELAEFIPEFKNRKEFAEKVISILGNGEKKCCGGPFKGKLKEQENVFSLGDTHIFSFYE</sequence>
<dbReference type="GO" id="GO:0070286">
    <property type="term" value="P:axonemal dynein complex assembly"/>
    <property type="evidence" value="ECO:0007669"/>
    <property type="project" value="InterPro"/>
</dbReference>
<evidence type="ECO:0000313" key="3">
    <source>
        <dbReference type="EMBL" id="KAH0570156.1"/>
    </source>
</evidence>
<evidence type="ECO:0000313" key="2">
    <source>
        <dbReference type="EMBL" id="EST42815.1"/>
    </source>
</evidence>